<keyword evidence="2" id="KW-1185">Reference proteome</keyword>
<sequence length="77" mass="8677">MRVQLTPRAQFEFDRFDPAEQQTILRAVRLEAMAARASRPRRVGHATIRLAEPATELRVQVSVRGALLVSIHRLSTG</sequence>
<dbReference type="AlphaFoldDB" id="A0A934N9I8"/>
<accession>A0A934N9I8</accession>
<dbReference type="Proteomes" id="UP000612893">
    <property type="component" value="Unassembled WGS sequence"/>
</dbReference>
<protein>
    <submittedName>
        <fullName evidence="1">Uncharacterized protein</fullName>
    </submittedName>
</protein>
<comment type="caution">
    <text evidence="1">The sequence shown here is derived from an EMBL/GenBank/DDBJ whole genome shotgun (WGS) entry which is preliminary data.</text>
</comment>
<reference evidence="1" key="1">
    <citation type="submission" date="2020-10" db="EMBL/GenBank/DDBJ databases">
        <title>Ca. Dormibacterota MAGs.</title>
        <authorList>
            <person name="Montgomery K."/>
        </authorList>
    </citation>
    <scope>NUCLEOTIDE SEQUENCE [LARGE SCALE GENOMIC DNA]</scope>
    <source>
        <strain evidence="1">SC8812_S17_10</strain>
    </source>
</reference>
<evidence type="ECO:0000313" key="1">
    <source>
        <dbReference type="EMBL" id="MBJ7598729.1"/>
    </source>
</evidence>
<dbReference type="EMBL" id="JAEKNR010000124">
    <property type="protein sequence ID" value="MBJ7598729.1"/>
    <property type="molecule type" value="Genomic_DNA"/>
</dbReference>
<gene>
    <name evidence="1" type="ORF">JF922_11685</name>
</gene>
<organism evidence="1 2">
    <name type="scientific">Candidatus Nephthysia bennettiae</name>
    <dbReference type="NCBI Taxonomy" id="3127016"/>
    <lineage>
        <taxon>Bacteria</taxon>
        <taxon>Bacillati</taxon>
        <taxon>Candidatus Dormiibacterota</taxon>
        <taxon>Candidatus Dormibacteria</taxon>
        <taxon>Candidatus Dormibacterales</taxon>
        <taxon>Candidatus Dormibacteraceae</taxon>
        <taxon>Candidatus Nephthysia</taxon>
    </lineage>
</organism>
<dbReference type="RefSeq" id="WP_338201935.1">
    <property type="nucleotide sequence ID" value="NZ_JAEKNR010000124.1"/>
</dbReference>
<name>A0A934N9I8_9BACT</name>
<proteinExistence type="predicted"/>
<evidence type="ECO:0000313" key="2">
    <source>
        <dbReference type="Proteomes" id="UP000612893"/>
    </source>
</evidence>